<dbReference type="STRING" id="1097556.R4X8B8"/>
<comment type="subcellular location">
    <subcellularLocation>
        <location evidence="2 15">Mitochondrion</location>
    </subcellularLocation>
</comment>
<evidence type="ECO:0000256" key="12">
    <source>
        <dbReference type="ARBA" id="ARBA00030346"/>
    </source>
</evidence>
<evidence type="ECO:0000256" key="13">
    <source>
        <dbReference type="ARBA" id="ARBA00033251"/>
    </source>
</evidence>
<dbReference type="eggNOG" id="KOG2436">
    <property type="taxonomic scope" value="Eukaryota"/>
</dbReference>
<evidence type="ECO:0000256" key="6">
    <source>
        <dbReference type="ARBA" id="ARBA00018802"/>
    </source>
</evidence>
<dbReference type="GO" id="GO:0006592">
    <property type="term" value="P:ornithine biosynthetic process"/>
    <property type="evidence" value="ECO:0007669"/>
    <property type="project" value="TreeGrafter"/>
</dbReference>
<keyword evidence="11 15" id="KW-0012">Acyltransferase</keyword>
<evidence type="ECO:0000256" key="5">
    <source>
        <dbReference type="ARBA" id="ARBA00012697"/>
    </source>
</evidence>
<dbReference type="PIRSF" id="PIRSF007892">
    <property type="entry name" value="NAGS_fungal"/>
    <property type="match status" value="1"/>
</dbReference>
<dbReference type="InterPro" id="IPR036393">
    <property type="entry name" value="AceGlu_kinase-like_sf"/>
</dbReference>
<feature type="domain" description="N-acetyltransferase" evidence="16">
    <location>
        <begin position="384"/>
        <end position="556"/>
    </location>
</feature>
<evidence type="ECO:0000256" key="8">
    <source>
        <dbReference type="ARBA" id="ARBA00022679"/>
    </source>
</evidence>
<keyword evidence="18" id="KW-1185">Reference proteome</keyword>
<dbReference type="InterPro" id="IPR006855">
    <property type="entry name" value="Vertebrate-like_GNAT_dom"/>
</dbReference>
<comment type="function">
    <text evidence="1 15">N-acetylglutamate synthase involved in arginine biosynthesis.</text>
</comment>
<evidence type="ECO:0000256" key="11">
    <source>
        <dbReference type="ARBA" id="ARBA00023315"/>
    </source>
</evidence>
<evidence type="ECO:0000259" key="16">
    <source>
        <dbReference type="PROSITE" id="PS51731"/>
    </source>
</evidence>
<dbReference type="OrthoDB" id="5585968at2759"/>
<name>R4X8B8_TAPDE</name>
<evidence type="ECO:0000256" key="14">
    <source>
        <dbReference type="ARBA" id="ARBA00048372"/>
    </source>
</evidence>
<dbReference type="Gene3D" id="3.40.1160.10">
    <property type="entry name" value="Acetylglutamate kinase-like"/>
    <property type="match status" value="1"/>
</dbReference>
<evidence type="ECO:0000256" key="1">
    <source>
        <dbReference type="ARBA" id="ARBA00002294"/>
    </source>
</evidence>
<evidence type="ECO:0000313" key="18">
    <source>
        <dbReference type="Proteomes" id="UP000013776"/>
    </source>
</evidence>
<accession>R4X8B8</accession>
<dbReference type="GO" id="GO:0006526">
    <property type="term" value="P:L-arginine biosynthetic process"/>
    <property type="evidence" value="ECO:0007669"/>
    <property type="project" value="UniProtKB-UniPathway"/>
</dbReference>
<sequence>MQSTRRFCNAAGHVRHIVTHHKPSYAETQLNRTFFLTVLAATATKRDAKAYIEKYQKPYSKARAIKVKESQSLSEFFEADDGELIDVEPPLVTSSPIRVALITIRDMPDATTEQLTRIADTLAQLHRLGLQPVVIVDSGKEESATGQSKQVERLTSILHSIDLEARPISEGLFDLRIDPSVHKTMHKKRIVSLYDTRTLKAPVCRRQIPVIRTLAVDQWGKKTTITADSAMKALCKAFGNKPATVPFQKDLNRSALIIDKLIIIDKVGGILSPQRKKGSHVFINLDQEALQLQRELATLSSPDIADRHLRNLDTCQVCLDLLTDSASAVVTTPDIAGSVPGTQHPLIYNLLTDKPMFSPSLPVSGSRTPTTVTTILRKGVSVTIHRHISLRSPEINLTKLVSLIDDSFGRRLDVEGYLARLGDTVEAVIVAGDYEGAAIVTSEHPTTATSAAGSSPAVPYLDKFAVLRARQGAGGVADVLFNAMMRQFPHELTWRSRDENPVNKWYFERAKGTFVIPSTASGKSAVRWRLFWTQAPSTQARFEEYIDVASKIQPTWLD</sequence>
<keyword evidence="8 15" id="KW-0808">Transferase</keyword>
<comment type="caution">
    <text evidence="17">The sequence shown here is derived from an EMBL/GenBank/DDBJ whole genome shotgun (WGS) entry which is preliminary data.</text>
</comment>
<organism evidence="17 18">
    <name type="scientific">Taphrina deformans (strain PYCC 5710 / ATCC 11124 / CBS 356.35 / IMI 108563 / JCM 9778 / NBRC 8474)</name>
    <name type="common">Peach leaf curl fungus</name>
    <name type="synonym">Lalaria deformans</name>
    <dbReference type="NCBI Taxonomy" id="1097556"/>
    <lineage>
        <taxon>Eukaryota</taxon>
        <taxon>Fungi</taxon>
        <taxon>Dikarya</taxon>
        <taxon>Ascomycota</taxon>
        <taxon>Taphrinomycotina</taxon>
        <taxon>Taphrinomycetes</taxon>
        <taxon>Taphrinales</taxon>
        <taxon>Taphrinaceae</taxon>
        <taxon>Taphrina</taxon>
    </lineage>
</organism>
<evidence type="ECO:0000256" key="4">
    <source>
        <dbReference type="ARBA" id="ARBA00008694"/>
    </source>
</evidence>
<gene>
    <name evidence="17" type="ORF">TAPDE_001354</name>
</gene>
<dbReference type="Pfam" id="PF04768">
    <property type="entry name" value="NAT"/>
    <property type="match status" value="1"/>
</dbReference>
<dbReference type="PANTHER" id="PTHR23342">
    <property type="entry name" value="N-ACETYLGLUTAMATE SYNTHASE"/>
    <property type="match status" value="1"/>
</dbReference>
<dbReference type="EMBL" id="CAHR02000043">
    <property type="protein sequence ID" value="CCG81517.1"/>
    <property type="molecule type" value="Genomic_DNA"/>
</dbReference>
<dbReference type="Gene3D" id="3.40.630.30">
    <property type="match status" value="1"/>
</dbReference>
<protein>
    <recommendedName>
        <fullName evidence="6 15">Amino-acid acetyltransferase, mitochondrial</fullName>
        <ecNumber evidence="5 15">2.3.1.1</ecNumber>
    </recommendedName>
    <alternativeName>
        <fullName evidence="12 15">Glutamate N-acetyltransferase</fullName>
    </alternativeName>
    <alternativeName>
        <fullName evidence="13 15">N-acetylglutamate synthase</fullName>
    </alternativeName>
</protein>
<evidence type="ECO:0000256" key="2">
    <source>
        <dbReference type="ARBA" id="ARBA00004173"/>
    </source>
</evidence>
<dbReference type="AlphaFoldDB" id="R4X8B8"/>
<evidence type="ECO:0000256" key="7">
    <source>
        <dbReference type="ARBA" id="ARBA00022605"/>
    </source>
</evidence>
<dbReference type="EC" id="2.3.1.1" evidence="5 15"/>
<evidence type="ECO:0000256" key="15">
    <source>
        <dbReference type="PIRNR" id="PIRNR007892"/>
    </source>
</evidence>
<keyword evidence="7 15" id="KW-0028">Amino-acid biosynthesis</keyword>
<evidence type="ECO:0000313" key="17">
    <source>
        <dbReference type="EMBL" id="CCG81517.1"/>
    </source>
</evidence>
<evidence type="ECO:0000256" key="9">
    <source>
        <dbReference type="ARBA" id="ARBA00022946"/>
    </source>
</evidence>
<evidence type="ECO:0000256" key="3">
    <source>
        <dbReference type="ARBA" id="ARBA00004925"/>
    </source>
</evidence>
<reference evidence="17 18" key="1">
    <citation type="journal article" date="2013" name="MBio">
        <title>Genome sequencing of the plant pathogen Taphrina deformans, the causal agent of peach leaf curl.</title>
        <authorList>
            <person name="Cisse O.H."/>
            <person name="Almeida J.M.G.C.F."/>
            <person name="Fonseca A."/>
            <person name="Kumar A.A."/>
            <person name="Salojaervi J."/>
            <person name="Overmyer K."/>
            <person name="Hauser P.M."/>
            <person name="Pagni M."/>
        </authorList>
    </citation>
    <scope>NUCLEOTIDE SEQUENCE [LARGE SCALE GENOMIC DNA]</scope>
    <source>
        <strain evidence="18">PYCC 5710 / ATCC 11124 / CBS 356.35 / IMI 108563 / JCM 9778 / NBRC 8474</strain>
    </source>
</reference>
<keyword evidence="9" id="KW-0809">Transit peptide</keyword>
<dbReference type="InterPro" id="IPR011190">
    <property type="entry name" value="GlcNAc_Synth_fun"/>
</dbReference>
<keyword evidence="10 15" id="KW-0496">Mitochondrion</keyword>
<proteinExistence type="inferred from homology"/>
<evidence type="ECO:0000256" key="10">
    <source>
        <dbReference type="ARBA" id="ARBA00023128"/>
    </source>
</evidence>
<dbReference type="PROSITE" id="PS51731">
    <property type="entry name" value="GNAT_NAGS"/>
    <property type="match status" value="1"/>
</dbReference>
<dbReference type="UniPathway" id="UPA00068">
    <property type="reaction ID" value="UER00106"/>
</dbReference>
<dbReference type="GO" id="GO:0005759">
    <property type="term" value="C:mitochondrial matrix"/>
    <property type="evidence" value="ECO:0007669"/>
    <property type="project" value="TreeGrafter"/>
</dbReference>
<dbReference type="PANTHER" id="PTHR23342:SF4">
    <property type="entry name" value="AMINO-ACID ACETYLTRANSFERASE, MITOCHONDRIAL"/>
    <property type="match status" value="1"/>
</dbReference>
<comment type="catalytic activity">
    <reaction evidence="14 15">
        <text>L-glutamate + acetyl-CoA = N-acetyl-L-glutamate + CoA + H(+)</text>
        <dbReference type="Rhea" id="RHEA:24292"/>
        <dbReference type="ChEBI" id="CHEBI:15378"/>
        <dbReference type="ChEBI" id="CHEBI:29985"/>
        <dbReference type="ChEBI" id="CHEBI:44337"/>
        <dbReference type="ChEBI" id="CHEBI:57287"/>
        <dbReference type="ChEBI" id="CHEBI:57288"/>
        <dbReference type="EC" id="2.3.1.1"/>
    </reaction>
</comment>
<comment type="similarity">
    <text evidence="4 15">Belongs to the acetyltransferase family.</text>
</comment>
<comment type="pathway">
    <text evidence="3 15">Amino-acid biosynthesis; L-arginine biosynthesis; N(2)-acetyl-L-ornithine from L-glutamate: step 1/4.</text>
</comment>
<dbReference type="GO" id="GO:0004042">
    <property type="term" value="F:L-glutamate N-acetyltransferase activity"/>
    <property type="evidence" value="ECO:0007669"/>
    <property type="project" value="InterPro"/>
</dbReference>
<dbReference type="Proteomes" id="UP000013776">
    <property type="component" value="Unassembled WGS sequence"/>
</dbReference>